<reference evidence="7 8" key="2">
    <citation type="submission" date="2019-09" db="EMBL/GenBank/DDBJ databases">
        <authorList>
            <person name="Jin C."/>
        </authorList>
    </citation>
    <scope>NUCLEOTIDE SEQUENCE [LARGE SCALE GENOMIC DNA]</scope>
    <source>
        <strain evidence="7 8">AN110305</strain>
    </source>
</reference>
<proteinExistence type="predicted"/>
<evidence type="ECO:0000256" key="3">
    <source>
        <dbReference type="SAM" id="Phobius"/>
    </source>
</evidence>
<evidence type="ECO:0000313" key="7">
    <source>
        <dbReference type="EMBL" id="KAA2254032.1"/>
    </source>
</evidence>
<feature type="chain" id="PRO_5038534184" evidence="4">
    <location>
        <begin position="20"/>
        <end position="686"/>
    </location>
</feature>
<keyword evidence="4" id="KW-0732">Signal</keyword>
<dbReference type="AlphaFoldDB" id="A0A5B2WTK4"/>
<dbReference type="GO" id="GO:0016757">
    <property type="term" value="F:glycosyltransferase activity"/>
    <property type="evidence" value="ECO:0007669"/>
    <property type="project" value="UniProtKB-KW"/>
</dbReference>
<keyword evidence="1" id="KW-0328">Glycosyltransferase</keyword>
<keyword evidence="8" id="KW-1185">Reference proteome</keyword>
<feature type="transmembrane region" description="Helical" evidence="3">
    <location>
        <begin position="131"/>
        <end position="150"/>
    </location>
</feature>
<feature type="transmembrane region" description="Helical" evidence="3">
    <location>
        <begin position="157"/>
        <end position="175"/>
    </location>
</feature>
<feature type="domain" description="Glycosyl transferase family 1" evidence="5">
    <location>
        <begin position="499"/>
        <end position="652"/>
    </location>
</feature>
<dbReference type="GO" id="GO:1901137">
    <property type="term" value="P:carbohydrate derivative biosynthetic process"/>
    <property type="evidence" value="ECO:0007669"/>
    <property type="project" value="UniProtKB-ARBA"/>
</dbReference>
<feature type="signal peptide" evidence="4">
    <location>
        <begin position="1"/>
        <end position="19"/>
    </location>
</feature>
<evidence type="ECO:0000256" key="2">
    <source>
        <dbReference type="ARBA" id="ARBA00022679"/>
    </source>
</evidence>
<dbReference type="InterPro" id="IPR050194">
    <property type="entry name" value="Glycosyltransferase_grp1"/>
</dbReference>
<feature type="transmembrane region" description="Helical" evidence="3">
    <location>
        <begin position="65"/>
        <end position="91"/>
    </location>
</feature>
<evidence type="ECO:0000256" key="1">
    <source>
        <dbReference type="ARBA" id="ARBA00022676"/>
    </source>
</evidence>
<dbReference type="InterPro" id="IPR028098">
    <property type="entry name" value="Glyco_trans_4-like_N"/>
</dbReference>
<evidence type="ECO:0000259" key="6">
    <source>
        <dbReference type="Pfam" id="PF13439"/>
    </source>
</evidence>
<gene>
    <name evidence="7" type="ORF">F0L68_30930</name>
</gene>
<keyword evidence="2 7" id="KW-0808">Transferase</keyword>
<dbReference type="Proteomes" id="UP000323454">
    <property type="component" value="Unassembled WGS sequence"/>
</dbReference>
<keyword evidence="3" id="KW-1133">Transmembrane helix</keyword>
<dbReference type="OrthoDB" id="9802525at2"/>
<dbReference type="EMBL" id="VUOB01000063">
    <property type="protein sequence ID" value="KAA2254032.1"/>
    <property type="molecule type" value="Genomic_DNA"/>
</dbReference>
<dbReference type="Pfam" id="PF13439">
    <property type="entry name" value="Glyco_transf_4"/>
    <property type="match status" value="1"/>
</dbReference>
<keyword evidence="3" id="KW-0812">Transmembrane</keyword>
<dbReference type="PANTHER" id="PTHR45947">
    <property type="entry name" value="SULFOQUINOVOSYL TRANSFERASE SQD2"/>
    <property type="match status" value="1"/>
</dbReference>
<reference evidence="7 8" key="1">
    <citation type="submission" date="2019-09" db="EMBL/GenBank/DDBJ databases">
        <title>Goodfellowia gen. nov., a new genus of the Pseudonocardineae related to Actinoalloteichus, containing Goodfellowia coeruleoviolacea gen. nov., comb. nov. gen. nov., comb. nov.</title>
        <authorList>
            <person name="Labeda D."/>
        </authorList>
    </citation>
    <scope>NUCLEOTIDE SEQUENCE [LARGE SCALE GENOMIC DNA]</scope>
    <source>
        <strain evidence="7 8">AN110305</strain>
    </source>
</reference>
<dbReference type="Gene3D" id="3.40.50.2000">
    <property type="entry name" value="Glycogen Phosphorylase B"/>
    <property type="match status" value="2"/>
</dbReference>
<comment type="caution">
    <text evidence="7">The sequence shown here is derived from an EMBL/GenBank/DDBJ whole genome shotgun (WGS) entry which is preliminary data.</text>
</comment>
<name>A0A5B2WTK4_9PSEU</name>
<keyword evidence="3" id="KW-0472">Membrane</keyword>
<feature type="transmembrane region" description="Helical" evidence="3">
    <location>
        <begin position="216"/>
        <end position="237"/>
    </location>
</feature>
<dbReference type="InterPro" id="IPR001296">
    <property type="entry name" value="Glyco_trans_1"/>
</dbReference>
<evidence type="ECO:0000256" key="4">
    <source>
        <dbReference type="SAM" id="SignalP"/>
    </source>
</evidence>
<feature type="transmembrane region" description="Helical" evidence="3">
    <location>
        <begin position="243"/>
        <end position="264"/>
    </location>
</feature>
<feature type="transmembrane region" description="Helical" evidence="3">
    <location>
        <begin position="98"/>
        <end position="119"/>
    </location>
</feature>
<dbReference type="Pfam" id="PF00534">
    <property type="entry name" value="Glycos_transf_1"/>
    <property type="match status" value="1"/>
</dbReference>
<protein>
    <submittedName>
        <fullName evidence="7">Glycosyltransferase family 4 protein</fullName>
    </submittedName>
</protein>
<organism evidence="7 8">
    <name type="scientific">Solihabitans fulvus</name>
    <dbReference type="NCBI Taxonomy" id="1892852"/>
    <lineage>
        <taxon>Bacteria</taxon>
        <taxon>Bacillati</taxon>
        <taxon>Actinomycetota</taxon>
        <taxon>Actinomycetes</taxon>
        <taxon>Pseudonocardiales</taxon>
        <taxon>Pseudonocardiaceae</taxon>
        <taxon>Solihabitans</taxon>
    </lineage>
</organism>
<accession>A0A5B2WTK4</accession>
<dbReference type="RefSeq" id="WP_149853397.1">
    <property type="nucleotide sequence ID" value="NZ_VUOB01000063.1"/>
</dbReference>
<sequence>MLGIAIACAVAAACCFAGAVHLQHSAVRAAASAGVLPFAALRGLLSSRVWRSGIALTVAGGGLHIVALSLAPLVIVQPIGVLSLVLTVLFARTTRGPGVLAAVLLCAGGVGAFVLLSAGSAADTATSPPQLGPAQLVAAAGLLLAAIGLATRGRARCPLLAVATAVLFGFGSALVRAAASGPGGPSPLPAVEAVAVLAVGGWLLHQAYASGPAAIVVAATTVVDPITAVGIGVGLYGESAAPTAGHLIGETVAGLAAVLGVLVLSRQNGTDEQKQPPRENDVMSTKPLRVVIGADTFPPDINGAARFAHRLAVGMAARGHDVHVICPSGDSRASTTTLDGVTVHRIGSMRTPFHPTFRVCPPWRAAGAVRSLFAELEPDVVHVQAHFLIGRFLARAARRGGVPLVATNHFMPENLLGYGPVPPVLRAPLSRWAWRDLARVYRSAVLVTAPTPRAVQLLRDNGMTGPTVAVSCGIDLDLFGPAANRQVGRPEPEVGRYSPSVLFVGRLDEEKNVHELLRAAARWPADLDARIELVGDGSQRAALTALAEELGIAHRVRLRGFVDEAELVEAYRRCAVFCMPGTAELQSLATMEAMAAGKPVVAADAMALPHLVQSGRNGWLYEPGDVDALSVRLAGLLRDSATRARMGAASREIVAGHDLDRTLDTFEDIYLDAVGVVRVGALPEAS</sequence>
<evidence type="ECO:0000313" key="8">
    <source>
        <dbReference type="Proteomes" id="UP000323454"/>
    </source>
</evidence>
<dbReference type="SUPFAM" id="SSF53756">
    <property type="entry name" value="UDP-Glycosyltransferase/glycogen phosphorylase"/>
    <property type="match status" value="1"/>
</dbReference>
<feature type="domain" description="Glycosyltransferase subfamily 4-like N-terminal" evidence="6">
    <location>
        <begin position="301"/>
        <end position="477"/>
    </location>
</feature>
<dbReference type="PANTHER" id="PTHR45947:SF3">
    <property type="entry name" value="SULFOQUINOVOSYL TRANSFERASE SQD2"/>
    <property type="match status" value="1"/>
</dbReference>
<evidence type="ECO:0000259" key="5">
    <source>
        <dbReference type="Pfam" id="PF00534"/>
    </source>
</evidence>